<organism evidence="1 2">
    <name type="scientific">Natronogracilivirga saccharolytica</name>
    <dbReference type="NCBI Taxonomy" id="2812953"/>
    <lineage>
        <taxon>Bacteria</taxon>
        <taxon>Pseudomonadati</taxon>
        <taxon>Balneolota</taxon>
        <taxon>Balneolia</taxon>
        <taxon>Balneolales</taxon>
        <taxon>Cyclonatronaceae</taxon>
        <taxon>Natronogracilivirga</taxon>
    </lineage>
</organism>
<dbReference type="RefSeq" id="WP_210511229.1">
    <property type="nucleotide sequence ID" value="NZ_JAFIDN010000004.1"/>
</dbReference>
<reference evidence="1" key="1">
    <citation type="submission" date="2021-02" db="EMBL/GenBank/DDBJ databases">
        <title>Natronogracilivirga saccharolytica gen. nov. sp. nov. a new anaerobic, haloalkiliphilic carbohydrate-fermenting bacterium from soda lake and proposing of Cyclonatronumiaceae fam. nov. in the phylum Balneolaeota.</title>
        <authorList>
            <person name="Zhilina T.N."/>
            <person name="Sorokin D.Y."/>
            <person name="Zavarzina D.G."/>
            <person name="Toshchakov S.V."/>
            <person name="Kublanov I.V."/>
        </authorList>
    </citation>
    <scope>NUCLEOTIDE SEQUENCE</scope>
    <source>
        <strain evidence="1">Z-1702</strain>
    </source>
</reference>
<accession>A0A8J7S8R8</accession>
<dbReference type="EMBL" id="JAFIDN010000004">
    <property type="protein sequence ID" value="MBP3192326.1"/>
    <property type="molecule type" value="Genomic_DNA"/>
</dbReference>
<dbReference type="Proteomes" id="UP000673975">
    <property type="component" value="Unassembled WGS sequence"/>
</dbReference>
<evidence type="ECO:0000313" key="2">
    <source>
        <dbReference type="Proteomes" id="UP000673975"/>
    </source>
</evidence>
<name>A0A8J7S8R8_9BACT</name>
<comment type="caution">
    <text evidence="1">The sequence shown here is derived from an EMBL/GenBank/DDBJ whole genome shotgun (WGS) entry which is preliminary data.</text>
</comment>
<sequence length="54" mass="5763">MVRSPTGSIPDGLYWSSAVPSGSDTWIMDFDSGYAGISVTYRADGPSLCCIKDE</sequence>
<proteinExistence type="predicted"/>
<protein>
    <submittedName>
        <fullName evidence="1">Uncharacterized protein</fullName>
    </submittedName>
</protein>
<evidence type="ECO:0000313" key="1">
    <source>
        <dbReference type="EMBL" id="MBP3192326.1"/>
    </source>
</evidence>
<gene>
    <name evidence="1" type="ORF">NATSA_06600</name>
</gene>
<dbReference type="AlphaFoldDB" id="A0A8J7S8R8"/>
<keyword evidence="2" id="KW-1185">Reference proteome</keyword>